<dbReference type="OrthoDB" id="63267at2759"/>
<comment type="caution">
    <text evidence="9">The sequence shown here is derived from an EMBL/GenBank/DDBJ whole genome shotgun (WGS) entry which is preliminary data.</text>
</comment>
<feature type="compositionally biased region" description="Polar residues" evidence="6">
    <location>
        <begin position="71"/>
        <end position="107"/>
    </location>
</feature>
<dbReference type="Proteomes" id="UP000789390">
    <property type="component" value="Unassembled WGS sequence"/>
</dbReference>
<evidence type="ECO:0000256" key="1">
    <source>
        <dbReference type="ARBA" id="ARBA00022527"/>
    </source>
</evidence>
<keyword evidence="2" id="KW-0808">Transferase</keyword>
<evidence type="ECO:0000256" key="4">
    <source>
        <dbReference type="ARBA" id="ARBA00022777"/>
    </source>
</evidence>
<dbReference type="AlphaFoldDB" id="A0A8J2RF92"/>
<dbReference type="GO" id="GO:0005829">
    <property type="term" value="C:cytosol"/>
    <property type="evidence" value="ECO:0007669"/>
    <property type="project" value="TreeGrafter"/>
</dbReference>
<dbReference type="Pfam" id="PF00069">
    <property type="entry name" value="Pkinase"/>
    <property type="match status" value="1"/>
</dbReference>
<evidence type="ECO:0008006" key="11">
    <source>
        <dbReference type="Google" id="ProtNLM"/>
    </source>
</evidence>
<dbReference type="FunFam" id="3.30.200.20:FF:000042">
    <property type="entry name" value="Aurora kinase A"/>
    <property type="match status" value="1"/>
</dbReference>
<keyword evidence="1" id="KW-0723">Serine/threonine-protein kinase</keyword>
<evidence type="ECO:0000256" key="5">
    <source>
        <dbReference type="ARBA" id="ARBA00022840"/>
    </source>
</evidence>
<dbReference type="SUPFAM" id="SSF56112">
    <property type="entry name" value="Protein kinase-like (PK-like)"/>
    <property type="match status" value="1"/>
</dbReference>
<dbReference type="GO" id="GO:0005524">
    <property type="term" value="F:ATP binding"/>
    <property type="evidence" value="ECO:0007669"/>
    <property type="project" value="UniProtKB-KW"/>
</dbReference>
<dbReference type="EMBL" id="CAKKLH010000013">
    <property type="protein sequence ID" value="CAH0099121.1"/>
    <property type="molecule type" value="Genomic_DNA"/>
</dbReference>
<dbReference type="PROSITE" id="PS00108">
    <property type="entry name" value="PROTEIN_KINASE_ST"/>
    <property type="match status" value="1"/>
</dbReference>
<evidence type="ECO:0000313" key="10">
    <source>
        <dbReference type="Proteomes" id="UP000789390"/>
    </source>
</evidence>
<dbReference type="Gene3D" id="3.30.200.20">
    <property type="entry name" value="Phosphorylase Kinase, domain 1"/>
    <property type="match status" value="1"/>
</dbReference>
<feature type="compositionally biased region" description="Polar residues" evidence="6">
    <location>
        <begin position="33"/>
        <end position="43"/>
    </location>
</feature>
<gene>
    <name evidence="9" type="ORF">DGAL_LOCUS1235</name>
</gene>
<evidence type="ECO:0000256" key="6">
    <source>
        <dbReference type="SAM" id="MobiDB-lite"/>
    </source>
</evidence>
<dbReference type="InterPro" id="IPR000961">
    <property type="entry name" value="AGC-kinase_C"/>
</dbReference>
<keyword evidence="5" id="KW-0067">ATP-binding</keyword>
<feature type="region of interest" description="Disordered" evidence="6">
    <location>
        <begin position="33"/>
        <end position="121"/>
    </location>
</feature>
<dbReference type="PROSITE" id="PS50011">
    <property type="entry name" value="PROTEIN_KINASE_DOM"/>
    <property type="match status" value="1"/>
</dbReference>
<feature type="domain" description="Protein kinase" evidence="7">
    <location>
        <begin position="230"/>
        <end position="485"/>
    </location>
</feature>
<dbReference type="GO" id="GO:0009653">
    <property type="term" value="P:anatomical structure morphogenesis"/>
    <property type="evidence" value="ECO:0007669"/>
    <property type="project" value="UniProtKB-ARBA"/>
</dbReference>
<dbReference type="FunFam" id="1.10.510.10:FF:000005">
    <property type="entry name" value="cAMP-dependent protein kinase catalytic subunit alpha"/>
    <property type="match status" value="1"/>
</dbReference>
<dbReference type="Gene3D" id="1.10.510.10">
    <property type="entry name" value="Transferase(Phosphotransferase) domain 1"/>
    <property type="match status" value="1"/>
</dbReference>
<keyword evidence="4" id="KW-0418">Kinase</keyword>
<dbReference type="PANTHER" id="PTHR24353:SF153">
    <property type="entry name" value="CAMP-DEPENDENT PROTEIN KINASE CATALYTIC SUBUNIT 1"/>
    <property type="match status" value="1"/>
</dbReference>
<proteinExistence type="predicted"/>
<keyword evidence="3" id="KW-0547">Nucleotide-binding</keyword>
<dbReference type="InterPro" id="IPR011009">
    <property type="entry name" value="Kinase-like_dom_sf"/>
</dbReference>
<feature type="region of interest" description="Disordered" evidence="6">
    <location>
        <begin position="157"/>
        <end position="192"/>
    </location>
</feature>
<name>A0A8J2RF92_9CRUS</name>
<dbReference type="GO" id="GO:0004691">
    <property type="term" value="F:cAMP-dependent protein kinase activity"/>
    <property type="evidence" value="ECO:0007669"/>
    <property type="project" value="TreeGrafter"/>
</dbReference>
<evidence type="ECO:0000313" key="9">
    <source>
        <dbReference type="EMBL" id="CAH0099121.1"/>
    </source>
</evidence>
<feature type="compositionally biased region" description="Polar residues" evidence="6">
    <location>
        <begin position="157"/>
        <end position="182"/>
    </location>
</feature>
<organism evidence="9 10">
    <name type="scientific">Daphnia galeata</name>
    <dbReference type="NCBI Taxonomy" id="27404"/>
    <lineage>
        <taxon>Eukaryota</taxon>
        <taxon>Metazoa</taxon>
        <taxon>Ecdysozoa</taxon>
        <taxon>Arthropoda</taxon>
        <taxon>Crustacea</taxon>
        <taxon>Branchiopoda</taxon>
        <taxon>Diplostraca</taxon>
        <taxon>Cladocera</taxon>
        <taxon>Anomopoda</taxon>
        <taxon>Daphniidae</taxon>
        <taxon>Daphnia</taxon>
    </lineage>
</organism>
<keyword evidence="10" id="KW-1185">Reference proteome</keyword>
<evidence type="ECO:0000256" key="3">
    <source>
        <dbReference type="ARBA" id="ARBA00022741"/>
    </source>
</evidence>
<evidence type="ECO:0000259" key="8">
    <source>
        <dbReference type="PROSITE" id="PS51285"/>
    </source>
</evidence>
<evidence type="ECO:0000259" key="7">
    <source>
        <dbReference type="PROSITE" id="PS50011"/>
    </source>
</evidence>
<dbReference type="PANTHER" id="PTHR24353">
    <property type="entry name" value="CYCLIC NUCLEOTIDE-DEPENDENT PROTEIN KINASE"/>
    <property type="match status" value="1"/>
</dbReference>
<dbReference type="SMART" id="SM00220">
    <property type="entry name" value="S_TKc"/>
    <property type="match status" value="1"/>
</dbReference>
<sequence>MPLFGFLGKKKNAKQDTGIIVGVGFKATATNDSVQAGTKSSNIKYPPSMTEKENISSQKNEPVQQQQQQQSASIVTGTVSRRNETSPYQNNPAPAYQKQQSQVNPSSGVDKVAESSQSGHRLVHSVIVSSRTNEIERNKGIEVTESAQTPRSITKIQPEFRQTQSSPSLLGSHFEQNSSHNNKPVKISDVKSGNKIGSTSYEEYLREAKEKFEDRWRHPPNQGEISLDDFYRTRTLASGNFGRVILVQHKWNKQFYAMKVLEKQKVVKKKQVEHTLDEKKVLTAISFPFVVGLKFHFKDNTNLYMVLEYVPGGDMFTHLRKLGRFKEPHAKFYATQIVLAFEYLHHLGLIYRDLKPENIMIDTSGYAKVTDFGFTKRVSEKRTWTMCGTPEYLAPEIILVKGYNKAVDWWALGILIFEMVAGQAPFMADQPIQLYEKIVQGKIQYPKIFSSEIKDLVRGLLQADLTKRLGNMKNGVADIKNHRWFQSTDWVAVHQKKVLAPLIPKVKGAGDTRHFQHNEEDRDLFRTGPDNLHVETFKDF</sequence>
<evidence type="ECO:0000256" key="2">
    <source>
        <dbReference type="ARBA" id="ARBA00022679"/>
    </source>
</evidence>
<dbReference type="InterPro" id="IPR008271">
    <property type="entry name" value="Ser/Thr_kinase_AS"/>
</dbReference>
<reference evidence="9" key="1">
    <citation type="submission" date="2021-11" db="EMBL/GenBank/DDBJ databases">
        <authorList>
            <person name="Schell T."/>
        </authorList>
    </citation>
    <scope>NUCLEOTIDE SEQUENCE</scope>
    <source>
        <strain evidence="9">M5</strain>
    </source>
</reference>
<protein>
    <recommendedName>
        <fullName evidence="11">cAMP-dependent protein kinase catalytic subunit</fullName>
    </recommendedName>
</protein>
<feature type="domain" description="AGC-kinase C-terminal" evidence="8">
    <location>
        <begin position="486"/>
        <end position="540"/>
    </location>
</feature>
<accession>A0A8J2RF92</accession>
<dbReference type="PROSITE" id="PS51285">
    <property type="entry name" value="AGC_KINASE_CTER"/>
    <property type="match status" value="1"/>
</dbReference>
<dbReference type="GO" id="GO:0005634">
    <property type="term" value="C:nucleus"/>
    <property type="evidence" value="ECO:0007669"/>
    <property type="project" value="TreeGrafter"/>
</dbReference>
<dbReference type="GO" id="GO:0005952">
    <property type="term" value="C:cAMP-dependent protein kinase complex"/>
    <property type="evidence" value="ECO:0007669"/>
    <property type="project" value="TreeGrafter"/>
</dbReference>
<dbReference type="InterPro" id="IPR000719">
    <property type="entry name" value="Prot_kinase_dom"/>
</dbReference>